<dbReference type="SUPFAM" id="SSF81296">
    <property type="entry name" value="E set domains"/>
    <property type="match status" value="1"/>
</dbReference>
<dbReference type="AlphaFoldDB" id="A0A074LJC3"/>
<comment type="similarity">
    <text evidence="4">Belongs to the Fes family.</text>
</comment>
<dbReference type="GO" id="GO:0006826">
    <property type="term" value="P:iron ion transport"/>
    <property type="evidence" value="ECO:0007669"/>
    <property type="project" value="InterPro"/>
</dbReference>
<evidence type="ECO:0000259" key="5">
    <source>
        <dbReference type="Pfam" id="PF11806"/>
    </source>
</evidence>
<dbReference type="InterPro" id="IPR000801">
    <property type="entry name" value="Esterase-like"/>
</dbReference>
<dbReference type="Gene3D" id="3.40.50.1820">
    <property type="entry name" value="alpha/beta hydrolase"/>
    <property type="match status" value="1"/>
</dbReference>
<keyword evidence="7" id="KW-1185">Reference proteome</keyword>
<dbReference type="InterPro" id="IPR029058">
    <property type="entry name" value="AB_hydrolase_fold"/>
</dbReference>
<dbReference type="SUPFAM" id="SSF53474">
    <property type="entry name" value="alpha/beta-Hydrolases"/>
    <property type="match status" value="1"/>
</dbReference>
<dbReference type="OrthoDB" id="9803578at2"/>
<evidence type="ECO:0000313" key="6">
    <source>
        <dbReference type="EMBL" id="KEO82281.1"/>
    </source>
</evidence>
<dbReference type="InterPro" id="IPR013783">
    <property type="entry name" value="Ig-like_fold"/>
</dbReference>
<keyword evidence="3" id="KW-0378">Hydrolase</keyword>
<comment type="caution">
    <text evidence="6">The sequence shown here is derived from an EMBL/GenBank/DDBJ whole genome shotgun (WGS) entry which is preliminary data.</text>
</comment>
<dbReference type="EMBL" id="JMIR01000024">
    <property type="protein sequence ID" value="KEO82281.1"/>
    <property type="molecule type" value="Genomic_DNA"/>
</dbReference>
<keyword evidence="2" id="KW-0963">Cytoplasm</keyword>
<dbReference type="RefSeq" id="WP_038090689.1">
    <property type="nucleotide sequence ID" value="NZ_JMIR01000024.1"/>
</dbReference>
<sequence length="400" mass="44605">MIDTHRSPALAELATELASLEGNQRRTRVEQFWQEIAACGTPLWERDEQGLLVTFLWRSLHDDRVVVLGGPAGFDAAQNKLERLEDTDIWFKTCPAEECLASMYMFVPHHEEGWDWTTRRNACVRDPLNPHSFEVAPHQDLLPLTGYSGSVLMPHGAKRSPVLTRQTNTPQGTTTEHRFASKRLGNERSVYVHTPPGYTADGEPYQLLLMFDGIAYDTLIPSPVILDNLLREGAISPTVTVLINNLHLTRNEELRCNDEFVRFVTEEVLPWVRGNWHVTDDPARTIIGGASNGGLCSLYAALKHPELFGGVLAQSGNFGWSPEGSAPAPVLQEVLTRTDLTLRCSLDAGTLEPAILEPNRTLVSLLRERGAQVLYREFVGTHDFLCWAEMFAGAAKALLR</sequence>
<name>A0A074LJC3_9BACL</name>
<evidence type="ECO:0000256" key="3">
    <source>
        <dbReference type="ARBA" id="ARBA00022801"/>
    </source>
</evidence>
<dbReference type="GO" id="GO:0005506">
    <property type="term" value="F:iron ion binding"/>
    <property type="evidence" value="ECO:0007669"/>
    <property type="project" value="InterPro"/>
</dbReference>
<dbReference type="Proteomes" id="UP000027931">
    <property type="component" value="Unassembled WGS sequence"/>
</dbReference>
<dbReference type="PANTHER" id="PTHR48098:SF3">
    <property type="entry name" value="IRON(III) ENTEROBACTIN ESTERASE"/>
    <property type="match status" value="1"/>
</dbReference>
<dbReference type="Pfam" id="PF00756">
    <property type="entry name" value="Esterase"/>
    <property type="match status" value="1"/>
</dbReference>
<organism evidence="6 7">
    <name type="scientific">Tumebacillus flagellatus</name>
    <dbReference type="NCBI Taxonomy" id="1157490"/>
    <lineage>
        <taxon>Bacteria</taxon>
        <taxon>Bacillati</taxon>
        <taxon>Bacillota</taxon>
        <taxon>Bacilli</taxon>
        <taxon>Bacillales</taxon>
        <taxon>Alicyclobacillaceae</taxon>
        <taxon>Tumebacillus</taxon>
    </lineage>
</organism>
<comment type="subcellular location">
    <subcellularLocation>
        <location evidence="1">Cytoplasm</location>
    </subcellularLocation>
</comment>
<dbReference type="Gene3D" id="2.60.40.10">
    <property type="entry name" value="Immunoglobulins"/>
    <property type="match status" value="1"/>
</dbReference>
<dbReference type="PANTHER" id="PTHR48098">
    <property type="entry name" value="ENTEROCHELIN ESTERASE-RELATED"/>
    <property type="match status" value="1"/>
</dbReference>
<evidence type="ECO:0000256" key="2">
    <source>
        <dbReference type="ARBA" id="ARBA00022490"/>
    </source>
</evidence>
<feature type="domain" description="Enterochelin esterase N-terminal" evidence="5">
    <location>
        <begin position="53"/>
        <end position="137"/>
    </location>
</feature>
<evidence type="ECO:0000313" key="7">
    <source>
        <dbReference type="Proteomes" id="UP000027931"/>
    </source>
</evidence>
<accession>A0A074LJC3</accession>
<dbReference type="STRING" id="1157490.EL26_15980"/>
<dbReference type="InterPro" id="IPR021764">
    <property type="entry name" value="Enterochelin_esterase_N"/>
</dbReference>
<dbReference type="GO" id="GO:0008849">
    <property type="term" value="F:enterochelin esterase activity"/>
    <property type="evidence" value="ECO:0007669"/>
    <property type="project" value="InterPro"/>
</dbReference>
<dbReference type="eggNOG" id="COG2382">
    <property type="taxonomic scope" value="Bacteria"/>
</dbReference>
<evidence type="ECO:0000256" key="1">
    <source>
        <dbReference type="ARBA" id="ARBA00004496"/>
    </source>
</evidence>
<dbReference type="InterPro" id="IPR050583">
    <property type="entry name" value="Mycobacterial_A85_antigen"/>
</dbReference>
<dbReference type="InterPro" id="IPR014756">
    <property type="entry name" value="Ig_E-set"/>
</dbReference>
<proteinExistence type="inferred from homology"/>
<reference evidence="6 7" key="1">
    <citation type="journal article" date="2013" name="Int. J. Syst. Evol. Microbiol.">
        <title>Tumebacillus flagellatus sp. nov., an alpha-amylase/pullulanase-producing bacterium isolated from cassava wastewater.</title>
        <authorList>
            <person name="Wang Q."/>
            <person name="Xie N."/>
            <person name="Qin Y."/>
            <person name="Shen N."/>
            <person name="Zhu J."/>
            <person name="Mi H."/>
            <person name="Huang R."/>
        </authorList>
    </citation>
    <scope>NUCLEOTIDE SEQUENCE [LARGE SCALE GENOMIC DNA]</scope>
    <source>
        <strain evidence="6 7">GST4</strain>
    </source>
</reference>
<dbReference type="GO" id="GO:0005737">
    <property type="term" value="C:cytoplasm"/>
    <property type="evidence" value="ECO:0007669"/>
    <property type="project" value="UniProtKB-SubCell"/>
</dbReference>
<gene>
    <name evidence="6" type="ORF">EL26_15980</name>
</gene>
<dbReference type="Pfam" id="PF11806">
    <property type="entry name" value="Enterochelin_N"/>
    <property type="match status" value="1"/>
</dbReference>
<protein>
    <recommendedName>
        <fullName evidence="5">Enterochelin esterase N-terminal domain-containing protein</fullName>
    </recommendedName>
</protein>
<evidence type="ECO:0000256" key="4">
    <source>
        <dbReference type="ARBA" id="ARBA00024201"/>
    </source>
</evidence>